<dbReference type="InterPro" id="IPR006016">
    <property type="entry name" value="UspA"/>
</dbReference>
<dbReference type="SUPFAM" id="SSF52402">
    <property type="entry name" value="Adenine nucleotide alpha hydrolases-like"/>
    <property type="match status" value="2"/>
</dbReference>
<comment type="similarity">
    <text evidence="1">Belongs to the universal stress protein A family.</text>
</comment>
<organism evidence="3 4">
    <name type="scientific">Candidatus Nitronereus thalassa</name>
    <dbReference type="NCBI Taxonomy" id="3020898"/>
    <lineage>
        <taxon>Bacteria</taxon>
        <taxon>Pseudomonadati</taxon>
        <taxon>Nitrospirota</taxon>
        <taxon>Nitrospiria</taxon>
        <taxon>Nitrospirales</taxon>
        <taxon>Nitrospiraceae</taxon>
        <taxon>Candidatus Nitronereus</taxon>
    </lineage>
</organism>
<feature type="domain" description="UspA" evidence="2">
    <location>
        <begin position="155"/>
        <end position="306"/>
    </location>
</feature>
<dbReference type="EMBL" id="JAQOUE010000001">
    <property type="protein sequence ID" value="MDT7041153.1"/>
    <property type="molecule type" value="Genomic_DNA"/>
</dbReference>
<reference evidence="3 4" key="1">
    <citation type="journal article" date="2023" name="ISME J.">
        <title>Cultivation and genomic characterization of novel and ubiquitous marine nitrite-oxidizing bacteria from the Nitrospirales.</title>
        <authorList>
            <person name="Mueller A.J."/>
            <person name="Daebeler A."/>
            <person name="Herbold C.W."/>
            <person name="Kirkegaard R.H."/>
            <person name="Daims H."/>
        </authorList>
    </citation>
    <scope>NUCLEOTIDE SEQUENCE [LARGE SCALE GENOMIC DNA]</scope>
    <source>
        <strain evidence="3 4">EB</strain>
    </source>
</reference>
<keyword evidence="4" id="KW-1185">Reference proteome</keyword>
<accession>A0ABU3K464</accession>
<feature type="domain" description="UspA" evidence="2">
    <location>
        <begin position="2"/>
        <end position="144"/>
    </location>
</feature>
<dbReference type="Gene3D" id="3.40.50.620">
    <property type="entry name" value="HUPs"/>
    <property type="match status" value="2"/>
</dbReference>
<dbReference type="PRINTS" id="PR01438">
    <property type="entry name" value="UNVRSLSTRESS"/>
</dbReference>
<dbReference type="Proteomes" id="UP001250932">
    <property type="component" value="Unassembled WGS sequence"/>
</dbReference>
<evidence type="ECO:0000256" key="1">
    <source>
        <dbReference type="ARBA" id="ARBA00008791"/>
    </source>
</evidence>
<evidence type="ECO:0000259" key="2">
    <source>
        <dbReference type="Pfam" id="PF00582"/>
    </source>
</evidence>
<evidence type="ECO:0000313" key="4">
    <source>
        <dbReference type="Proteomes" id="UP001250932"/>
    </source>
</evidence>
<dbReference type="CDD" id="cd00293">
    <property type="entry name" value="USP-like"/>
    <property type="match status" value="2"/>
</dbReference>
<dbReference type="PANTHER" id="PTHR46268">
    <property type="entry name" value="STRESS RESPONSE PROTEIN NHAX"/>
    <property type="match status" value="1"/>
</dbReference>
<dbReference type="PANTHER" id="PTHR46268:SF6">
    <property type="entry name" value="UNIVERSAL STRESS PROTEIN UP12"/>
    <property type="match status" value="1"/>
</dbReference>
<dbReference type="InterPro" id="IPR006015">
    <property type="entry name" value="Universal_stress_UspA"/>
</dbReference>
<sequence>MKILWSVDFSRDSKAAIRCLSGVDFPKGSEGLLLHVISKNEELRRLGHISDFAINLSQLQQKTIERVHRNLKKLADRFLPSTLSRSILVREGNPGKEILTVLNKEHLDLAVLGTRGVTGINRFLLGSVSDWILQEAPCPVLIARGAGRKEKRGMRIVLATDGSSKTEIAVEFINQLSFPPNSEIVLFHVIEPIDYTIVQDDYRTLGLGPSGLQELQKLVKEVHGRRKKSQESLLKQTKKSLTLRKGKVEHIAVGYAAEEIVKAAYRFRADLVVIGSRGLTGVKRTLLGSVSSRVVRHAPCSVLVVRKNEKSKRVRI</sequence>
<protein>
    <submittedName>
        <fullName evidence="3">Universal stress protein</fullName>
    </submittedName>
</protein>
<dbReference type="Pfam" id="PF00582">
    <property type="entry name" value="Usp"/>
    <property type="match status" value="2"/>
</dbReference>
<evidence type="ECO:0000313" key="3">
    <source>
        <dbReference type="EMBL" id="MDT7041153.1"/>
    </source>
</evidence>
<comment type="caution">
    <text evidence="3">The sequence shown here is derived from an EMBL/GenBank/DDBJ whole genome shotgun (WGS) entry which is preliminary data.</text>
</comment>
<proteinExistence type="inferred from homology"/>
<dbReference type="InterPro" id="IPR014729">
    <property type="entry name" value="Rossmann-like_a/b/a_fold"/>
</dbReference>
<name>A0ABU3K464_9BACT</name>
<gene>
    <name evidence="3" type="ORF">PPG34_02245</name>
</gene>
<dbReference type="RefSeq" id="WP_313831511.1">
    <property type="nucleotide sequence ID" value="NZ_JAQOUE010000001.1"/>
</dbReference>